<protein>
    <submittedName>
        <fullName evidence="1">Uncharacterized protein</fullName>
    </submittedName>
</protein>
<proteinExistence type="predicted"/>
<dbReference type="EMBL" id="JBBPBN010001170">
    <property type="protein sequence ID" value="KAK8479480.1"/>
    <property type="molecule type" value="Genomic_DNA"/>
</dbReference>
<comment type="caution">
    <text evidence="1">The sequence shown here is derived from an EMBL/GenBank/DDBJ whole genome shotgun (WGS) entry which is preliminary data.</text>
</comment>
<accession>A0ABR1ZG91</accession>
<evidence type="ECO:0000313" key="1">
    <source>
        <dbReference type="EMBL" id="KAK8479480.1"/>
    </source>
</evidence>
<evidence type="ECO:0000313" key="2">
    <source>
        <dbReference type="Proteomes" id="UP001396334"/>
    </source>
</evidence>
<reference evidence="1 2" key="1">
    <citation type="journal article" date="2024" name="G3 (Bethesda)">
        <title>Genome assembly of Hibiscus sabdariffa L. provides insights into metabolisms of medicinal natural products.</title>
        <authorList>
            <person name="Kim T."/>
        </authorList>
    </citation>
    <scope>NUCLEOTIDE SEQUENCE [LARGE SCALE GENOMIC DNA]</scope>
    <source>
        <strain evidence="1">TK-2024</strain>
        <tissue evidence="1">Old leaves</tissue>
    </source>
</reference>
<keyword evidence="2" id="KW-1185">Reference proteome</keyword>
<sequence>MNGMGRGKDKLVLSNVEGAGTSSARHDQVTSVKVQGSTTDHMDLGENIVNIDGGNLSNVAVIQGSDVASDEGRPWKHTALRIGEEASVKMTKPKSGHVLPVSVCGNVPKPSTKAKMILKNDMRHSLKVKRKDDRGQGRITLASRVAELTSELDHARQFGKTCDSNLQHVSDSVEWRENMTFDRPNGDRTQV</sequence>
<dbReference type="Proteomes" id="UP001396334">
    <property type="component" value="Unassembled WGS sequence"/>
</dbReference>
<name>A0ABR1ZG91_9ROSI</name>
<gene>
    <name evidence="1" type="ORF">V6N11_046209</name>
</gene>
<organism evidence="1 2">
    <name type="scientific">Hibiscus sabdariffa</name>
    <name type="common">roselle</name>
    <dbReference type="NCBI Taxonomy" id="183260"/>
    <lineage>
        <taxon>Eukaryota</taxon>
        <taxon>Viridiplantae</taxon>
        <taxon>Streptophyta</taxon>
        <taxon>Embryophyta</taxon>
        <taxon>Tracheophyta</taxon>
        <taxon>Spermatophyta</taxon>
        <taxon>Magnoliopsida</taxon>
        <taxon>eudicotyledons</taxon>
        <taxon>Gunneridae</taxon>
        <taxon>Pentapetalae</taxon>
        <taxon>rosids</taxon>
        <taxon>malvids</taxon>
        <taxon>Malvales</taxon>
        <taxon>Malvaceae</taxon>
        <taxon>Malvoideae</taxon>
        <taxon>Hibiscus</taxon>
    </lineage>
</organism>